<comment type="caution">
    <text evidence="1">The sequence shown here is derived from an EMBL/GenBank/DDBJ whole genome shotgun (WGS) entry which is preliminary data.</text>
</comment>
<keyword evidence="2" id="KW-1185">Reference proteome</keyword>
<proteinExistence type="predicted"/>
<reference evidence="1 2" key="1">
    <citation type="submission" date="2021-01" db="EMBL/GenBank/DDBJ databases">
        <title>Whole genome shotgun sequence of Actinoplanes palleronii NBRC 14916.</title>
        <authorList>
            <person name="Komaki H."/>
            <person name="Tamura T."/>
        </authorList>
    </citation>
    <scope>NUCLEOTIDE SEQUENCE [LARGE SCALE GENOMIC DNA]</scope>
    <source>
        <strain evidence="1 2">NBRC 14916</strain>
    </source>
</reference>
<organism evidence="1 2">
    <name type="scientific">Actinoplanes palleronii</name>
    <dbReference type="NCBI Taxonomy" id="113570"/>
    <lineage>
        <taxon>Bacteria</taxon>
        <taxon>Bacillati</taxon>
        <taxon>Actinomycetota</taxon>
        <taxon>Actinomycetes</taxon>
        <taxon>Micromonosporales</taxon>
        <taxon>Micromonosporaceae</taxon>
        <taxon>Actinoplanes</taxon>
    </lineage>
</organism>
<evidence type="ECO:0000313" key="2">
    <source>
        <dbReference type="Proteomes" id="UP000624709"/>
    </source>
</evidence>
<gene>
    <name evidence="1" type="ORF">Apa02nite_014870</name>
</gene>
<sequence>MFEAGQRAEQVRLIMQTPPHEPSADARRAEILQSRIAAAGRLIHTALQEQLRLESGDRDLQLLDLVWDLQSALCIRPPAAPEPPVVPGRS</sequence>
<dbReference type="EMBL" id="BOMS01000018">
    <property type="protein sequence ID" value="GIE65379.1"/>
    <property type="molecule type" value="Genomic_DNA"/>
</dbReference>
<accession>A0ABQ4B3Y7</accession>
<evidence type="ECO:0000313" key="1">
    <source>
        <dbReference type="EMBL" id="GIE65379.1"/>
    </source>
</evidence>
<dbReference type="Proteomes" id="UP000624709">
    <property type="component" value="Unassembled WGS sequence"/>
</dbReference>
<name>A0ABQ4B3Y7_9ACTN</name>
<protein>
    <submittedName>
        <fullName evidence="1">Uncharacterized protein</fullName>
    </submittedName>
</protein>